<dbReference type="Pfam" id="PF01553">
    <property type="entry name" value="Acyltransferase"/>
    <property type="match status" value="1"/>
</dbReference>
<keyword evidence="9" id="KW-1185">Reference proteome</keyword>
<keyword evidence="5 8" id="KW-0012">Acyltransferase</keyword>
<dbReference type="Proteomes" id="UP000238426">
    <property type="component" value="Unassembled WGS sequence"/>
</dbReference>
<evidence type="ECO:0000313" key="8">
    <source>
        <dbReference type="EMBL" id="PSG90402.1"/>
    </source>
</evidence>
<dbReference type="OrthoDB" id="9803035at2"/>
<feature type="transmembrane region" description="Helical" evidence="6">
    <location>
        <begin position="5"/>
        <end position="24"/>
    </location>
</feature>
<dbReference type="SUPFAM" id="SSF69593">
    <property type="entry name" value="Glycerol-3-phosphate (1)-acyltransferase"/>
    <property type="match status" value="1"/>
</dbReference>
<dbReference type="SMART" id="SM00563">
    <property type="entry name" value="PlsC"/>
    <property type="match status" value="1"/>
</dbReference>
<sequence>MRKILAYPLTIIYFIFFGLLLLIFHPIQVICYNVFGYNAHRISVALLNLGLTRCLHILGFTYSFKVPDHIPTDQPAIIVANHQSMNDIPPIIWFMRRFHPKFISKKELGRGFPSVSYNLRVGGSVLIERKNPRQALTAIAAMANYIETHKRAVVIFPEGTRSRTGAPKPFQTKGLTVLFKKAPNAIVIPITINNSYKTLPYGKFPMGIGHHITFTVHDYLKVKDYEAQDLIDKVEHTITNAIKST</sequence>
<evidence type="ECO:0000256" key="1">
    <source>
        <dbReference type="ARBA" id="ARBA00005189"/>
    </source>
</evidence>
<evidence type="ECO:0000256" key="6">
    <source>
        <dbReference type="SAM" id="Phobius"/>
    </source>
</evidence>
<evidence type="ECO:0000256" key="2">
    <source>
        <dbReference type="ARBA" id="ARBA00022516"/>
    </source>
</evidence>
<keyword evidence="4" id="KW-0443">Lipid metabolism</keyword>
<comment type="pathway">
    <text evidence="1">Lipid metabolism.</text>
</comment>
<feature type="domain" description="Phospholipid/glycerol acyltransferase" evidence="7">
    <location>
        <begin position="76"/>
        <end position="195"/>
    </location>
</feature>
<keyword evidence="2" id="KW-0444">Lipid biosynthesis</keyword>
<comment type="caution">
    <text evidence="8">The sequence shown here is derived from an EMBL/GenBank/DDBJ whole genome shotgun (WGS) entry which is preliminary data.</text>
</comment>
<evidence type="ECO:0000259" key="7">
    <source>
        <dbReference type="SMART" id="SM00563"/>
    </source>
</evidence>
<dbReference type="PANTHER" id="PTHR10434">
    <property type="entry name" value="1-ACYL-SN-GLYCEROL-3-PHOSPHATE ACYLTRANSFERASE"/>
    <property type="match status" value="1"/>
</dbReference>
<dbReference type="InterPro" id="IPR002123">
    <property type="entry name" value="Plipid/glycerol_acylTrfase"/>
</dbReference>
<dbReference type="CDD" id="cd07989">
    <property type="entry name" value="LPLAT_AGPAT-like"/>
    <property type="match status" value="1"/>
</dbReference>
<dbReference type="GO" id="GO:0003841">
    <property type="term" value="F:1-acylglycerol-3-phosphate O-acyltransferase activity"/>
    <property type="evidence" value="ECO:0007669"/>
    <property type="project" value="TreeGrafter"/>
</dbReference>
<evidence type="ECO:0000256" key="3">
    <source>
        <dbReference type="ARBA" id="ARBA00022679"/>
    </source>
</evidence>
<evidence type="ECO:0000256" key="4">
    <source>
        <dbReference type="ARBA" id="ARBA00023098"/>
    </source>
</evidence>
<name>A0A2T1ND85_9FLAO</name>
<accession>A0A2T1ND85</accession>
<keyword evidence="6" id="KW-0812">Transmembrane</keyword>
<keyword evidence="6" id="KW-1133">Transmembrane helix</keyword>
<dbReference type="EMBL" id="PXOQ01000007">
    <property type="protein sequence ID" value="PSG90402.1"/>
    <property type="molecule type" value="Genomic_DNA"/>
</dbReference>
<evidence type="ECO:0000256" key="5">
    <source>
        <dbReference type="ARBA" id="ARBA00023315"/>
    </source>
</evidence>
<keyword evidence="6" id="KW-0472">Membrane</keyword>
<dbReference type="RefSeq" id="WP_106462542.1">
    <property type="nucleotide sequence ID" value="NZ_PXOQ01000007.1"/>
</dbReference>
<dbReference type="GO" id="GO:0006654">
    <property type="term" value="P:phosphatidic acid biosynthetic process"/>
    <property type="evidence" value="ECO:0007669"/>
    <property type="project" value="TreeGrafter"/>
</dbReference>
<dbReference type="PANTHER" id="PTHR10434:SF64">
    <property type="entry name" value="1-ACYL-SN-GLYCEROL-3-PHOSPHATE ACYLTRANSFERASE-RELATED"/>
    <property type="match status" value="1"/>
</dbReference>
<dbReference type="AlphaFoldDB" id="A0A2T1ND85"/>
<organism evidence="8 9">
    <name type="scientific">Aurantibacter aestuarii</name>
    <dbReference type="NCBI Taxonomy" id="1266046"/>
    <lineage>
        <taxon>Bacteria</taxon>
        <taxon>Pseudomonadati</taxon>
        <taxon>Bacteroidota</taxon>
        <taxon>Flavobacteriia</taxon>
        <taxon>Flavobacteriales</taxon>
        <taxon>Flavobacteriaceae</taxon>
        <taxon>Aurantibacter</taxon>
    </lineage>
</organism>
<gene>
    <name evidence="8" type="ORF">C7H52_03730</name>
</gene>
<keyword evidence="3 8" id="KW-0808">Transferase</keyword>
<protein>
    <submittedName>
        <fullName evidence="8">1-acyl-sn-glycerol-3-phosphate acyltransferase</fullName>
    </submittedName>
</protein>
<reference evidence="8 9" key="1">
    <citation type="submission" date="2018-03" db="EMBL/GenBank/DDBJ databases">
        <title>Mesoflavibacter sp. HG37 and Mesoflavibacter sp. HG96 sp.nov., two marine bacteria isolated from seawater of Western Pacific Ocean.</title>
        <authorList>
            <person name="Cheng H."/>
            <person name="Wu Y.-H."/>
            <person name="Guo L.-L."/>
            <person name="Xu X.-W."/>
        </authorList>
    </citation>
    <scope>NUCLEOTIDE SEQUENCE [LARGE SCALE GENOMIC DNA]</scope>
    <source>
        <strain evidence="8 9">KCTC 32269</strain>
    </source>
</reference>
<evidence type="ECO:0000313" key="9">
    <source>
        <dbReference type="Proteomes" id="UP000238426"/>
    </source>
</evidence>
<proteinExistence type="predicted"/>